<dbReference type="InterPro" id="IPR036291">
    <property type="entry name" value="NAD(P)-bd_dom_sf"/>
</dbReference>
<evidence type="ECO:0000256" key="5">
    <source>
        <dbReference type="ARBA" id="ARBA00023002"/>
    </source>
</evidence>
<comment type="similarity">
    <text evidence="2 9">Belongs to the UDP-glucose/GDP-mannose dehydrogenase family.</text>
</comment>
<comment type="function">
    <text evidence="8">Catalyzes the conversion of UDP-glucose into UDP-glucuronate, one of the precursors of teichuronic acid.</text>
</comment>
<dbReference type="Gene3D" id="1.20.5.100">
    <property type="entry name" value="Cytochrome c1, transmembrane anchor, C-terminal"/>
    <property type="match status" value="1"/>
</dbReference>
<feature type="binding site" evidence="11">
    <location>
        <begin position="255"/>
        <end position="259"/>
    </location>
    <ligand>
        <name>substrate</name>
    </ligand>
</feature>
<feature type="binding site" evidence="12">
    <location>
        <position position="30"/>
    </location>
    <ligand>
        <name>NAD(+)</name>
        <dbReference type="ChEBI" id="CHEBI:57540"/>
    </ligand>
</feature>
<dbReference type="SUPFAM" id="SSF52413">
    <property type="entry name" value="UDP-glucose/GDP-mannose dehydrogenase C-terminal domain"/>
    <property type="match status" value="1"/>
</dbReference>
<feature type="binding site" evidence="12">
    <location>
        <position position="86"/>
    </location>
    <ligand>
        <name>NAD(+)</name>
        <dbReference type="ChEBI" id="CHEBI:57540"/>
    </ligand>
</feature>
<dbReference type="RefSeq" id="WP_038272542.1">
    <property type="nucleotide sequence ID" value="NZ_CP053627.1"/>
</dbReference>
<dbReference type="OrthoDB" id="9803238at2"/>
<feature type="binding site" evidence="11">
    <location>
        <begin position="155"/>
        <end position="158"/>
    </location>
    <ligand>
        <name>substrate</name>
    </ligand>
</feature>
<feature type="binding site" evidence="11">
    <location>
        <position position="332"/>
    </location>
    <ligand>
        <name>substrate</name>
    </ligand>
</feature>
<dbReference type="AlphaFoldDB" id="Z9JHM4"/>
<feature type="binding site" evidence="12">
    <location>
        <position position="121"/>
    </location>
    <ligand>
        <name>NAD(+)</name>
        <dbReference type="ChEBI" id="CHEBI:57540"/>
    </ligand>
</feature>
<dbReference type="EMBL" id="JAJPPU010000001">
    <property type="protein sequence ID" value="MCD8472155.1"/>
    <property type="molecule type" value="Genomic_DNA"/>
</dbReference>
<dbReference type="InterPro" id="IPR028357">
    <property type="entry name" value="UDPglc_DH_bac"/>
</dbReference>
<dbReference type="KEGG" id="xtw:AB672_07675"/>
<feature type="binding site" evidence="12">
    <location>
        <position position="35"/>
    </location>
    <ligand>
        <name>NAD(+)</name>
        <dbReference type="ChEBI" id="CHEBI:57540"/>
    </ligand>
</feature>
<feature type="active site" description="Nucleophile" evidence="10">
    <location>
        <position position="266"/>
    </location>
</feature>
<evidence type="ECO:0000256" key="9">
    <source>
        <dbReference type="PIRNR" id="PIRNR000124"/>
    </source>
</evidence>
<dbReference type="FunFam" id="1.20.5.100:FF:000001">
    <property type="entry name" value="UDP-glucose 6-dehydrogenase"/>
    <property type="match status" value="1"/>
</dbReference>
<keyword evidence="17" id="KW-1185">Reference proteome</keyword>
<dbReference type="Pfam" id="PF00984">
    <property type="entry name" value="UDPG_MGDP_dh"/>
    <property type="match status" value="1"/>
</dbReference>
<evidence type="ECO:0000256" key="2">
    <source>
        <dbReference type="ARBA" id="ARBA00006601"/>
    </source>
</evidence>
<comment type="catalytic activity">
    <reaction evidence="7 9">
        <text>UDP-alpha-D-glucose + 2 NAD(+) + H2O = UDP-alpha-D-glucuronate + 2 NADH + 3 H(+)</text>
        <dbReference type="Rhea" id="RHEA:23596"/>
        <dbReference type="ChEBI" id="CHEBI:15377"/>
        <dbReference type="ChEBI" id="CHEBI:15378"/>
        <dbReference type="ChEBI" id="CHEBI:57540"/>
        <dbReference type="ChEBI" id="CHEBI:57945"/>
        <dbReference type="ChEBI" id="CHEBI:58052"/>
        <dbReference type="ChEBI" id="CHEBI:58885"/>
        <dbReference type="EC" id="1.1.1.22"/>
    </reaction>
</comment>
<feature type="binding site" evidence="12">
    <location>
        <position position="158"/>
    </location>
    <ligand>
        <name>NAD(+)</name>
        <dbReference type="ChEBI" id="CHEBI:57540"/>
    </ligand>
</feature>
<dbReference type="InterPro" id="IPR017476">
    <property type="entry name" value="UDP-Glc/GDP-Man"/>
</dbReference>
<dbReference type="PIRSF" id="PIRSF500134">
    <property type="entry name" value="UDPglc_DH_bac"/>
    <property type="match status" value="1"/>
</dbReference>
<evidence type="ECO:0000256" key="4">
    <source>
        <dbReference type="ARBA" id="ARBA00015132"/>
    </source>
</evidence>
<dbReference type="GO" id="GO:0051287">
    <property type="term" value="F:NAD binding"/>
    <property type="evidence" value="ECO:0007669"/>
    <property type="project" value="InterPro"/>
</dbReference>
<comment type="pathway">
    <text evidence="1">Nucleotide-sugar biosynthesis; UDP-alpha-D-glucuronate biosynthesis; UDP-alpha-D-glucuronate from UDP-alpha-D-glucose: step 1/1.</text>
</comment>
<dbReference type="STRING" id="1444770.AF72_11825"/>
<dbReference type="eggNOG" id="COG1004">
    <property type="taxonomic scope" value="Bacteria"/>
</dbReference>
<dbReference type="InterPro" id="IPR036220">
    <property type="entry name" value="UDP-Glc/GDP-Man_DH_C_sf"/>
</dbReference>
<feature type="binding site" evidence="11">
    <location>
        <position position="263"/>
    </location>
    <ligand>
        <name>substrate</name>
    </ligand>
</feature>
<dbReference type="GO" id="GO:0003979">
    <property type="term" value="F:UDP-glucose 6-dehydrogenase activity"/>
    <property type="evidence" value="ECO:0007669"/>
    <property type="project" value="UniProtKB-EC"/>
</dbReference>
<evidence type="ECO:0000256" key="11">
    <source>
        <dbReference type="PIRSR" id="PIRSR500134-2"/>
    </source>
</evidence>
<feature type="binding site" evidence="12">
    <location>
        <position position="339"/>
    </location>
    <ligand>
        <name>NAD(+)</name>
        <dbReference type="ChEBI" id="CHEBI:57540"/>
    </ligand>
</feature>
<dbReference type="PIRSF" id="PIRSF000124">
    <property type="entry name" value="UDPglc_GDPman_dh"/>
    <property type="match status" value="1"/>
</dbReference>
<evidence type="ECO:0000313" key="14">
    <source>
        <dbReference type="EMBL" id="EWS77257.1"/>
    </source>
</evidence>
<evidence type="ECO:0000256" key="8">
    <source>
        <dbReference type="ARBA" id="ARBA00053241"/>
    </source>
</evidence>
<dbReference type="Proteomes" id="UP000020406">
    <property type="component" value="Unassembled WGS sequence"/>
</dbReference>
<dbReference type="GO" id="GO:0000271">
    <property type="term" value="P:polysaccharide biosynthetic process"/>
    <property type="evidence" value="ECO:0007669"/>
    <property type="project" value="InterPro"/>
</dbReference>
<organism evidence="14 16">
    <name type="scientific">Xylella taiwanensis</name>
    <dbReference type="NCBI Taxonomy" id="1444770"/>
    <lineage>
        <taxon>Bacteria</taxon>
        <taxon>Pseudomonadati</taxon>
        <taxon>Pseudomonadota</taxon>
        <taxon>Gammaproteobacteria</taxon>
        <taxon>Lysobacterales</taxon>
        <taxon>Lysobacteraceae</taxon>
        <taxon>Xylella</taxon>
    </lineage>
</organism>
<evidence type="ECO:0000256" key="1">
    <source>
        <dbReference type="ARBA" id="ARBA00004701"/>
    </source>
</evidence>
<evidence type="ECO:0000256" key="12">
    <source>
        <dbReference type="PIRSR" id="PIRSR500134-3"/>
    </source>
</evidence>
<reference evidence="14 16" key="1">
    <citation type="journal article" date="2014" name="Genome Announc.">
        <title>Draft Genome Sequence of Xylella fastidiosa Pear Leaf Scorch Strain in Taiwan.</title>
        <authorList>
            <person name="Su C.C."/>
            <person name="Deng W.L."/>
            <person name="Jan F.J."/>
            <person name="Chang C.J."/>
            <person name="Huang H."/>
            <person name="Chen J."/>
        </authorList>
    </citation>
    <scope>NUCLEOTIDE SEQUENCE [LARGE SCALE GENOMIC DNA]</scope>
    <source>
        <strain evidence="14 16">PLS229</strain>
    </source>
</reference>
<evidence type="ECO:0000313" key="17">
    <source>
        <dbReference type="Proteomes" id="UP001430701"/>
    </source>
</evidence>
<dbReference type="PANTHER" id="PTHR43750">
    <property type="entry name" value="UDP-GLUCOSE 6-DEHYDROGENASE TUAD"/>
    <property type="match status" value="1"/>
</dbReference>
<dbReference type="GeneID" id="68901167"/>
<dbReference type="PANTHER" id="PTHR43750:SF3">
    <property type="entry name" value="UDP-GLUCOSE 6-DEHYDROGENASE TUAD"/>
    <property type="match status" value="1"/>
</dbReference>
<evidence type="ECO:0000256" key="3">
    <source>
        <dbReference type="ARBA" id="ARBA00012954"/>
    </source>
</evidence>
<dbReference type="SUPFAM" id="SSF51735">
    <property type="entry name" value="NAD(P)-binding Rossmann-fold domains"/>
    <property type="match status" value="1"/>
</dbReference>
<dbReference type="Proteomes" id="UP001430701">
    <property type="component" value="Unassembled WGS sequence"/>
</dbReference>
<feature type="binding site" evidence="12">
    <location>
        <position position="269"/>
    </location>
    <ligand>
        <name>NAD(+)</name>
        <dbReference type="ChEBI" id="CHEBI:57540"/>
    </ligand>
</feature>
<dbReference type="PATRIC" id="fig|1444770.3.peg.2787"/>
<sequence length="450" mass="49557">MHVAIFGTGYVGLVTGTCLAEVGNEVFCVDINQVKVDGLNRGVIPIYEPGLEPMVKANHATGRLRFTTDAAAAIAHGEIIFIAVGTPPDEDGAADLQYVLAVARTIGQCIDGPVIVVNKSTVPVGTADQVRAAIQHEMDRRGVDFEFEVMSNPEFLKEGDAVADCMRPDRIVIGARNPDAVARIRRLYAPFNRNHDRIVEMDVRSAELTKYAANAMLATKISFMNEMANIAERVGADIEYVRNGIGSDPRIGWHFIYPGVGYGGSCFPKDVRALARTARQYGVEPKLLDAVEEVNHAQKGHLFELILRHYGSSGESMVLAGKTFAVWGLAFKPNTDDMREASSRRLLMQLWEAGAQVRAYDPEAMQEARRIFGERDDLVFCETAYAALQRADALVVVTEWTQFRSPDFFGIRDALRDAVVFDGRNLYDPQEIEAAGLAYYGIGRGRSLYA</sequence>
<feature type="binding site" evidence="11">
    <location>
        <position position="210"/>
    </location>
    <ligand>
        <name>substrate</name>
    </ligand>
</feature>
<evidence type="ECO:0000259" key="13">
    <source>
        <dbReference type="SMART" id="SM00984"/>
    </source>
</evidence>
<dbReference type="EC" id="1.1.1.22" evidence="3 9"/>
<evidence type="ECO:0000313" key="15">
    <source>
        <dbReference type="EMBL" id="MCD8472155.1"/>
    </source>
</evidence>
<protein>
    <recommendedName>
        <fullName evidence="4 9">UDP-glucose 6-dehydrogenase</fullName>
        <ecNumber evidence="3 9">1.1.1.22</ecNumber>
    </recommendedName>
</protein>
<dbReference type="EMBL" id="JDSQ01000025">
    <property type="protein sequence ID" value="EWS77257.1"/>
    <property type="molecule type" value="Genomic_DNA"/>
</dbReference>
<dbReference type="InterPro" id="IPR001732">
    <property type="entry name" value="UDP-Glc/GDP-Man_DH_N"/>
</dbReference>
<dbReference type="Pfam" id="PF03720">
    <property type="entry name" value="UDPG_MGDP_dh_C"/>
    <property type="match status" value="1"/>
</dbReference>
<dbReference type="InterPro" id="IPR014026">
    <property type="entry name" value="UDP-Glc/GDP-Man_DH_dimer"/>
</dbReference>
<dbReference type="SUPFAM" id="SSF48179">
    <property type="entry name" value="6-phosphogluconate dehydrogenase C-terminal domain-like"/>
    <property type="match status" value="1"/>
</dbReference>
<dbReference type="InterPro" id="IPR008927">
    <property type="entry name" value="6-PGluconate_DH-like_C_sf"/>
</dbReference>
<dbReference type="NCBIfam" id="TIGR03026">
    <property type="entry name" value="NDP-sugDHase"/>
    <property type="match status" value="1"/>
</dbReference>
<keyword evidence="5 9" id="KW-0560">Oxidoreductase</keyword>
<keyword evidence="6 9" id="KW-0520">NAD</keyword>
<dbReference type="InterPro" id="IPR014027">
    <property type="entry name" value="UDP-Glc/GDP-Man_DH_C"/>
</dbReference>
<reference evidence="15" key="2">
    <citation type="submission" date="2021-11" db="EMBL/GenBank/DDBJ databases">
        <title>Genome sequence of Xylella taiwanensis PLS432.</title>
        <authorList>
            <person name="Weng L.-W."/>
            <person name="Su C.-C."/>
            <person name="Tsai C.-W."/>
            <person name="Kuo C.-H."/>
        </authorList>
    </citation>
    <scope>NUCLEOTIDE SEQUENCE</scope>
    <source>
        <strain evidence="15">PLS432</strain>
    </source>
</reference>
<evidence type="ECO:0000256" key="6">
    <source>
        <dbReference type="ARBA" id="ARBA00023027"/>
    </source>
</evidence>
<proteinExistence type="inferred from homology"/>
<evidence type="ECO:0000256" key="10">
    <source>
        <dbReference type="PIRSR" id="PIRSR500134-1"/>
    </source>
</evidence>
<evidence type="ECO:0000256" key="7">
    <source>
        <dbReference type="ARBA" id="ARBA00047473"/>
    </source>
</evidence>
<dbReference type="Pfam" id="PF03721">
    <property type="entry name" value="UDPG_MGDP_dh_N"/>
    <property type="match status" value="1"/>
</dbReference>
<accession>Z9JHM4</accession>
<dbReference type="SMART" id="SM00984">
    <property type="entry name" value="UDPG_MGDP_dh_C"/>
    <property type="match status" value="1"/>
</dbReference>
<gene>
    <name evidence="14" type="ORF">AF72_11825</name>
    <name evidence="15" type="ORF">LPH55_01390</name>
</gene>
<name>Z9JHM4_9GAMM</name>
<dbReference type="Gene3D" id="3.40.50.720">
    <property type="entry name" value="NAD(P)-binding Rossmann-like Domain"/>
    <property type="match status" value="2"/>
</dbReference>
<feature type="domain" description="UDP-glucose/GDP-mannose dehydrogenase C-terminal" evidence="13">
    <location>
        <begin position="325"/>
        <end position="429"/>
    </location>
</feature>
<comment type="caution">
    <text evidence="14">The sequence shown here is derived from an EMBL/GenBank/DDBJ whole genome shotgun (WGS) entry which is preliminary data.</text>
</comment>
<dbReference type="GO" id="GO:0006065">
    <property type="term" value="P:UDP-glucuronate biosynthetic process"/>
    <property type="evidence" value="ECO:0007669"/>
    <property type="project" value="UniProtKB-UniPathway"/>
</dbReference>
<dbReference type="UniPathway" id="UPA00038">
    <property type="reaction ID" value="UER00491"/>
</dbReference>
<evidence type="ECO:0000313" key="16">
    <source>
        <dbReference type="Proteomes" id="UP000020406"/>
    </source>
</evidence>